<evidence type="ECO:0000313" key="1">
    <source>
        <dbReference type="EMBL" id="RKP39005.1"/>
    </source>
</evidence>
<gene>
    <name evidence="1" type="ORF">BJ085DRAFT_37952</name>
</gene>
<proteinExistence type="predicted"/>
<dbReference type="Proteomes" id="UP000268162">
    <property type="component" value="Unassembled WGS sequence"/>
</dbReference>
<organism evidence="1 2">
    <name type="scientific">Dimargaris cristalligena</name>
    <dbReference type="NCBI Taxonomy" id="215637"/>
    <lineage>
        <taxon>Eukaryota</taxon>
        <taxon>Fungi</taxon>
        <taxon>Fungi incertae sedis</taxon>
        <taxon>Zoopagomycota</taxon>
        <taxon>Kickxellomycotina</taxon>
        <taxon>Dimargaritomycetes</taxon>
        <taxon>Dimargaritales</taxon>
        <taxon>Dimargaritaceae</taxon>
        <taxon>Dimargaris</taxon>
    </lineage>
</organism>
<dbReference type="AlphaFoldDB" id="A0A4P9ZZ16"/>
<protein>
    <submittedName>
        <fullName evidence="1">Uncharacterized protein</fullName>
    </submittedName>
</protein>
<evidence type="ECO:0000313" key="2">
    <source>
        <dbReference type="Proteomes" id="UP000268162"/>
    </source>
</evidence>
<dbReference type="EMBL" id="ML002308">
    <property type="protein sequence ID" value="RKP39005.1"/>
    <property type="molecule type" value="Genomic_DNA"/>
</dbReference>
<keyword evidence="2" id="KW-1185">Reference proteome</keyword>
<sequence length="183" mass="20954">MDVHWLVFDNERAPKNDSDALYAKDKVTQAIQYCLTNVSCCYAFYQNVTHGYMESGMFHRGTVGFLNVQDNKDPNICKTYLLCLKVDLPDESDESNESNESYESYESYQLVVDDDKIEGWLESGLDNVAEMDTKADLFIICPEEVASVLEVLNIRRIQDVLLKTTPLGIEFSLEYDGVVWDFN</sequence>
<accession>A0A4P9ZZ16</accession>
<name>A0A4P9ZZ16_9FUNG</name>
<reference evidence="2" key="1">
    <citation type="journal article" date="2018" name="Nat. Microbiol.">
        <title>Leveraging single-cell genomics to expand the fungal tree of life.</title>
        <authorList>
            <person name="Ahrendt S.R."/>
            <person name="Quandt C.A."/>
            <person name="Ciobanu D."/>
            <person name="Clum A."/>
            <person name="Salamov A."/>
            <person name="Andreopoulos B."/>
            <person name="Cheng J.F."/>
            <person name="Woyke T."/>
            <person name="Pelin A."/>
            <person name="Henrissat B."/>
            <person name="Reynolds N.K."/>
            <person name="Benny G.L."/>
            <person name="Smith M.E."/>
            <person name="James T.Y."/>
            <person name="Grigoriev I.V."/>
        </authorList>
    </citation>
    <scope>NUCLEOTIDE SEQUENCE [LARGE SCALE GENOMIC DNA]</scope>
    <source>
        <strain evidence="2">RSA 468</strain>
    </source>
</reference>